<dbReference type="Proteomes" id="UP000789920">
    <property type="component" value="Unassembled WGS sequence"/>
</dbReference>
<comment type="caution">
    <text evidence="1">The sequence shown here is derived from an EMBL/GenBank/DDBJ whole genome shotgun (WGS) entry which is preliminary data.</text>
</comment>
<sequence length="81" mass="9482">IAHNESTSNFKDLSNLEFGESIHGLESDEPIYDLEFNGPIWEEASDMLKLYSQYEGFKLRKGRVEKTSNRTIRKRTMLCEH</sequence>
<organism evidence="1 2">
    <name type="scientific">Racocetra persica</name>
    <dbReference type="NCBI Taxonomy" id="160502"/>
    <lineage>
        <taxon>Eukaryota</taxon>
        <taxon>Fungi</taxon>
        <taxon>Fungi incertae sedis</taxon>
        <taxon>Mucoromycota</taxon>
        <taxon>Glomeromycotina</taxon>
        <taxon>Glomeromycetes</taxon>
        <taxon>Diversisporales</taxon>
        <taxon>Gigasporaceae</taxon>
        <taxon>Racocetra</taxon>
    </lineage>
</organism>
<gene>
    <name evidence="1" type="ORF">RPERSI_LOCUS29498</name>
</gene>
<evidence type="ECO:0000313" key="2">
    <source>
        <dbReference type="Proteomes" id="UP000789920"/>
    </source>
</evidence>
<proteinExistence type="predicted"/>
<keyword evidence="2" id="KW-1185">Reference proteome</keyword>
<feature type="non-terminal residue" evidence="1">
    <location>
        <position position="1"/>
    </location>
</feature>
<dbReference type="EMBL" id="CAJVQC010111532">
    <property type="protein sequence ID" value="CAG8835295.1"/>
    <property type="molecule type" value="Genomic_DNA"/>
</dbReference>
<name>A0ACA9SCA2_9GLOM</name>
<evidence type="ECO:0000313" key="1">
    <source>
        <dbReference type="EMBL" id="CAG8835295.1"/>
    </source>
</evidence>
<feature type="non-terminal residue" evidence="1">
    <location>
        <position position="81"/>
    </location>
</feature>
<accession>A0ACA9SCA2</accession>
<reference evidence="1" key="1">
    <citation type="submission" date="2021-06" db="EMBL/GenBank/DDBJ databases">
        <authorList>
            <person name="Kallberg Y."/>
            <person name="Tangrot J."/>
            <person name="Rosling A."/>
        </authorList>
    </citation>
    <scope>NUCLEOTIDE SEQUENCE</scope>
    <source>
        <strain evidence="1">MA461A</strain>
    </source>
</reference>
<protein>
    <submittedName>
        <fullName evidence="1">6965_t:CDS:1</fullName>
    </submittedName>
</protein>